<dbReference type="InterPro" id="IPR046357">
    <property type="entry name" value="PPIase_dom_sf"/>
</dbReference>
<evidence type="ECO:0000256" key="5">
    <source>
        <dbReference type="PROSITE-ProRule" id="PRU00277"/>
    </source>
</evidence>
<dbReference type="EC" id="5.2.1.8" evidence="6"/>
<dbReference type="PROSITE" id="PS50059">
    <property type="entry name" value="FKBP_PPIASE"/>
    <property type="match status" value="1"/>
</dbReference>
<dbReference type="Pfam" id="PF00254">
    <property type="entry name" value="FKBP_C"/>
    <property type="match status" value="1"/>
</dbReference>
<keyword evidence="3 5" id="KW-0697">Rotamase</keyword>
<dbReference type="STRING" id="237018.SAMN04489723_13014"/>
<feature type="domain" description="PPIase FKBP-type" evidence="7">
    <location>
        <begin position="83"/>
        <end position="185"/>
    </location>
</feature>
<comment type="similarity">
    <text evidence="2 6">Belongs to the FKBP-type PPIase family.</text>
</comment>
<evidence type="ECO:0000256" key="2">
    <source>
        <dbReference type="ARBA" id="ARBA00006577"/>
    </source>
</evidence>
<keyword evidence="4 5" id="KW-0413">Isomerase</keyword>
<keyword evidence="9" id="KW-1185">Reference proteome</keyword>
<dbReference type="RefSeq" id="WP_092901865.1">
    <property type="nucleotide sequence ID" value="NZ_CAXBKE010000060.1"/>
</dbReference>
<dbReference type="SUPFAM" id="SSF54534">
    <property type="entry name" value="FKBP-like"/>
    <property type="match status" value="1"/>
</dbReference>
<dbReference type="Proteomes" id="UP000198790">
    <property type="component" value="Unassembled WGS sequence"/>
</dbReference>
<evidence type="ECO:0000259" key="7">
    <source>
        <dbReference type="PROSITE" id="PS50059"/>
    </source>
</evidence>
<organism evidence="8 9">
    <name type="scientific">Algoriphagus aquimarinus</name>
    <dbReference type="NCBI Taxonomy" id="237018"/>
    <lineage>
        <taxon>Bacteria</taxon>
        <taxon>Pseudomonadati</taxon>
        <taxon>Bacteroidota</taxon>
        <taxon>Cytophagia</taxon>
        <taxon>Cytophagales</taxon>
        <taxon>Cyclobacteriaceae</taxon>
        <taxon>Algoriphagus</taxon>
    </lineage>
</organism>
<evidence type="ECO:0000256" key="6">
    <source>
        <dbReference type="RuleBase" id="RU003915"/>
    </source>
</evidence>
<sequence>MSIYRLSIFAFLLIAVVFASCDSKNPYDTGPAYDYAGNLTQDSLLILKYLETAEIDSLYRIHTESGVVVIVQEEGIGSRPNSGNIIYTKYTGALMSDGSVFDTNIEQVARDNDIYDESRSYDLFSFVLGSGSVIPGWDRGFLRLRSGSKAKFIIPSPLAYQNSETQTKIPANSILIFDVEFKGMD</sequence>
<evidence type="ECO:0000256" key="1">
    <source>
        <dbReference type="ARBA" id="ARBA00000971"/>
    </source>
</evidence>
<dbReference type="PANTHER" id="PTHR43811:SF19">
    <property type="entry name" value="39 KDA FK506-BINDING NUCLEAR PROTEIN"/>
    <property type="match status" value="1"/>
</dbReference>
<dbReference type="EMBL" id="FOKK01000030">
    <property type="protein sequence ID" value="SFB60738.1"/>
    <property type="molecule type" value="Genomic_DNA"/>
</dbReference>
<dbReference type="OrthoDB" id="9814548at2"/>
<dbReference type="PROSITE" id="PS51257">
    <property type="entry name" value="PROKAR_LIPOPROTEIN"/>
    <property type="match status" value="1"/>
</dbReference>
<dbReference type="Gene3D" id="3.10.50.40">
    <property type="match status" value="1"/>
</dbReference>
<evidence type="ECO:0000313" key="8">
    <source>
        <dbReference type="EMBL" id="SFB60738.1"/>
    </source>
</evidence>
<accession>A0A1I1CIL0</accession>
<comment type="catalytic activity">
    <reaction evidence="1 5 6">
        <text>[protein]-peptidylproline (omega=180) = [protein]-peptidylproline (omega=0)</text>
        <dbReference type="Rhea" id="RHEA:16237"/>
        <dbReference type="Rhea" id="RHEA-COMP:10747"/>
        <dbReference type="Rhea" id="RHEA-COMP:10748"/>
        <dbReference type="ChEBI" id="CHEBI:83833"/>
        <dbReference type="ChEBI" id="CHEBI:83834"/>
        <dbReference type="EC" id="5.2.1.8"/>
    </reaction>
</comment>
<reference evidence="8 9" key="1">
    <citation type="submission" date="2016-10" db="EMBL/GenBank/DDBJ databases">
        <authorList>
            <person name="de Groot N.N."/>
        </authorList>
    </citation>
    <scope>NUCLEOTIDE SEQUENCE [LARGE SCALE GENOMIC DNA]</scope>
    <source>
        <strain evidence="8 9">DSM 23399</strain>
    </source>
</reference>
<dbReference type="AlphaFoldDB" id="A0A1I1CIL0"/>
<evidence type="ECO:0000256" key="4">
    <source>
        <dbReference type="ARBA" id="ARBA00023235"/>
    </source>
</evidence>
<evidence type="ECO:0000256" key="3">
    <source>
        <dbReference type="ARBA" id="ARBA00023110"/>
    </source>
</evidence>
<proteinExistence type="inferred from homology"/>
<dbReference type="InterPro" id="IPR001179">
    <property type="entry name" value="PPIase_FKBP_dom"/>
</dbReference>
<name>A0A1I1CIL0_9BACT</name>
<protein>
    <recommendedName>
        <fullName evidence="6">Peptidyl-prolyl cis-trans isomerase</fullName>
        <ecNumber evidence="6">5.2.1.8</ecNumber>
    </recommendedName>
</protein>
<gene>
    <name evidence="8" type="ORF">SAMN04489723_13014</name>
</gene>
<dbReference type="PANTHER" id="PTHR43811">
    <property type="entry name" value="FKBP-TYPE PEPTIDYL-PROLYL CIS-TRANS ISOMERASE FKPA"/>
    <property type="match status" value="1"/>
</dbReference>
<dbReference type="GO" id="GO:0003755">
    <property type="term" value="F:peptidyl-prolyl cis-trans isomerase activity"/>
    <property type="evidence" value="ECO:0007669"/>
    <property type="project" value="UniProtKB-UniRule"/>
</dbReference>
<evidence type="ECO:0000313" key="9">
    <source>
        <dbReference type="Proteomes" id="UP000198790"/>
    </source>
</evidence>